<accession>A0A6L2LYM5</accession>
<sequence>MLQSESKDCQSNIDAASLRLKLFKDVNVAADAKAKDSFSKGPPQVVVSAAKLPILYPNKFDLWKMRIKQYFLKTDYYLWEVILNGDSHVPTRIVEGKSASTPIDAEKPLLKDSDGEDVNVHTYRQKIYNWRMSIPWMQIDSWQCKKQTVVATSSIEAEYVAAASGCAQNQVGDLSTHTARFISPALTQKVQVDAAVAAVVEDVAKDVAHMATPSPPPHGISSPPQEPSLPPHQPSWSKGLKNNKVAQQLEIVKLKARVKKLENINMVKSSNLRRLKKDERIELVADQEKDAEVEGRHADKQAELYYMDQDHSSKVLSMQEDDTEAVAASTPITAAKPKILNIAAAPAVSTRRRKGVIIRDPKEELSSDTPAKTPK</sequence>
<feature type="region of interest" description="Disordered" evidence="1">
    <location>
        <begin position="209"/>
        <end position="239"/>
    </location>
</feature>
<feature type="non-terminal residue" evidence="2">
    <location>
        <position position="375"/>
    </location>
</feature>
<dbReference type="AlphaFoldDB" id="A0A6L2LYM5"/>
<name>A0A6L2LYM5_TANCI</name>
<evidence type="ECO:0000256" key="1">
    <source>
        <dbReference type="SAM" id="MobiDB-lite"/>
    </source>
</evidence>
<protein>
    <submittedName>
        <fullName evidence="2">Uncharacterized protein</fullName>
    </submittedName>
</protein>
<organism evidence="2">
    <name type="scientific">Tanacetum cinerariifolium</name>
    <name type="common">Dalmatian daisy</name>
    <name type="synonym">Chrysanthemum cinerariifolium</name>
    <dbReference type="NCBI Taxonomy" id="118510"/>
    <lineage>
        <taxon>Eukaryota</taxon>
        <taxon>Viridiplantae</taxon>
        <taxon>Streptophyta</taxon>
        <taxon>Embryophyta</taxon>
        <taxon>Tracheophyta</taxon>
        <taxon>Spermatophyta</taxon>
        <taxon>Magnoliopsida</taxon>
        <taxon>eudicotyledons</taxon>
        <taxon>Gunneridae</taxon>
        <taxon>Pentapetalae</taxon>
        <taxon>asterids</taxon>
        <taxon>campanulids</taxon>
        <taxon>Asterales</taxon>
        <taxon>Asteraceae</taxon>
        <taxon>Asteroideae</taxon>
        <taxon>Anthemideae</taxon>
        <taxon>Anthemidinae</taxon>
        <taxon>Tanacetum</taxon>
    </lineage>
</organism>
<gene>
    <name evidence="2" type="ORF">Tci_038035</name>
</gene>
<feature type="compositionally biased region" description="Pro residues" evidence="1">
    <location>
        <begin position="213"/>
        <end position="233"/>
    </location>
</feature>
<evidence type="ECO:0000313" key="2">
    <source>
        <dbReference type="EMBL" id="GEU66057.1"/>
    </source>
</evidence>
<comment type="caution">
    <text evidence="2">The sequence shown here is derived from an EMBL/GenBank/DDBJ whole genome shotgun (WGS) entry which is preliminary data.</text>
</comment>
<proteinExistence type="predicted"/>
<feature type="region of interest" description="Disordered" evidence="1">
    <location>
        <begin position="348"/>
        <end position="375"/>
    </location>
</feature>
<dbReference type="EMBL" id="BKCJ010005316">
    <property type="protein sequence ID" value="GEU66057.1"/>
    <property type="molecule type" value="Genomic_DNA"/>
</dbReference>
<reference evidence="2" key="1">
    <citation type="journal article" date="2019" name="Sci. Rep.">
        <title>Draft genome of Tanacetum cinerariifolium, the natural source of mosquito coil.</title>
        <authorList>
            <person name="Yamashiro T."/>
            <person name="Shiraishi A."/>
            <person name="Satake H."/>
            <person name="Nakayama K."/>
        </authorList>
    </citation>
    <scope>NUCLEOTIDE SEQUENCE</scope>
</reference>